<organism evidence="2">
    <name type="scientific">freshwater metagenome</name>
    <dbReference type="NCBI Taxonomy" id="449393"/>
    <lineage>
        <taxon>unclassified sequences</taxon>
        <taxon>metagenomes</taxon>
        <taxon>ecological metagenomes</taxon>
    </lineage>
</organism>
<sequence length="110" mass="12137">MSGRYLIRIEAWPYSLEEGRDVAQALAGPRVQTFIVPAGDIRAALAKAELFRDGMLTNPHVHQAPITEVRLAMIGEEARFDRPCVTSVREVRQKRATPTPTPGGLAEGER</sequence>
<dbReference type="EMBL" id="CAFBMK010000369">
    <property type="protein sequence ID" value="CAB4953340.1"/>
    <property type="molecule type" value="Genomic_DNA"/>
</dbReference>
<name>A0A6J7KBF5_9ZZZZ</name>
<accession>A0A6J7KBF5</accession>
<reference evidence="2" key="1">
    <citation type="submission" date="2020-05" db="EMBL/GenBank/DDBJ databases">
        <authorList>
            <person name="Chiriac C."/>
            <person name="Salcher M."/>
            <person name="Ghai R."/>
            <person name="Kavagutti S V."/>
        </authorList>
    </citation>
    <scope>NUCLEOTIDE SEQUENCE</scope>
</reference>
<protein>
    <submittedName>
        <fullName evidence="2">Unannotated protein</fullName>
    </submittedName>
</protein>
<gene>
    <name evidence="2" type="ORF">UFOPK3564_03615</name>
</gene>
<proteinExistence type="predicted"/>
<evidence type="ECO:0000256" key="1">
    <source>
        <dbReference type="SAM" id="MobiDB-lite"/>
    </source>
</evidence>
<evidence type="ECO:0000313" key="2">
    <source>
        <dbReference type="EMBL" id="CAB4953340.1"/>
    </source>
</evidence>
<dbReference type="AlphaFoldDB" id="A0A6J7KBF5"/>
<feature type="region of interest" description="Disordered" evidence="1">
    <location>
        <begin position="89"/>
        <end position="110"/>
    </location>
</feature>